<dbReference type="Proteomes" id="UP000607397">
    <property type="component" value="Unassembled WGS sequence"/>
</dbReference>
<dbReference type="FunFam" id="3.40.50.300:FF:000134">
    <property type="entry name" value="Iron-enterobactin ABC transporter ATP-binding protein"/>
    <property type="match status" value="1"/>
</dbReference>
<dbReference type="InterPro" id="IPR003439">
    <property type="entry name" value="ABC_transporter-like_ATP-bd"/>
</dbReference>
<keyword evidence="7" id="KW-0408">Iron</keyword>
<evidence type="ECO:0000256" key="6">
    <source>
        <dbReference type="ARBA" id="ARBA00022840"/>
    </source>
</evidence>
<evidence type="ECO:0000256" key="8">
    <source>
        <dbReference type="ARBA" id="ARBA00023065"/>
    </source>
</evidence>
<evidence type="ECO:0000256" key="7">
    <source>
        <dbReference type="ARBA" id="ARBA00023004"/>
    </source>
</evidence>
<keyword evidence="2" id="KW-0813">Transport</keyword>
<evidence type="ECO:0000259" key="10">
    <source>
        <dbReference type="PROSITE" id="PS50893"/>
    </source>
</evidence>
<keyword evidence="5" id="KW-0547">Nucleotide-binding</keyword>
<sequence length="285" mass="31208">MSLNLEALSGGYDSGLTVAGIHLTLEPGEWLSLVGANGSGKSTLLKLISRILPLQAGRVLLDGKAIHQQPPQVVARQMALLPQQTQVPIGLAVWDLVSLGRTPYQSWWQWQLSAEDRQQVEQALTLTQLQADRDRPVAHLSGGERQRAFLALALAQTPQVLLLDEPTTYLDLRHQLELLTLLKSLNQQQGLTILTVLHDLNLAIRYSDRLAMLRTGQLWAVGEPETVLNDENLAAVFGLQAARVQTPVGLQLYPVAPVESSFPVDNFETRGALSNADSPSLFVQP</sequence>
<evidence type="ECO:0000313" key="12">
    <source>
        <dbReference type="Proteomes" id="UP000607397"/>
    </source>
</evidence>
<organism evidence="11 12">
    <name type="scientific">Petrachloros mirabilis ULC683</name>
    <dbReference type="NCBI Taxonomy" id="2781853"/>
    <lineage>
        <taxon>Bacteria</taxon>
        <taxon>Bacillati</taxon>
        <taxon>Cyanobacteriota</taxon>
        <taxon>Cyanophyceae</taxon>
        <taxon>Synechococcales</taxon>
        <taxon>Petrachlorosaceae</taxon>
        <taxon>Petrachloros</taxon>
        <taxon>Petrachloros mirabilis</taxon>
    </lineage>
</organism>
<keyword evidence="3" id="KW-1003">Cell membrane</keyword>
<dbReference type="GO" id="GO:0016887">
    <property type="term" value="F:ATP hydrolysis activity"/>
    <property type="evidence" value="ECO:0007669"/>
    <property type="project" value="InterPro"/>
</dbReference>
<dbReference type="SUPFAM" id="SSF52540">
    <property type="entry name" value="P-loop containing nucleoside triphosphate hydrolases"/>
    <property type="match status" value="1"/>
</dbReference>
<dbReference type="Pfam" id="PF00005">
    <property type="entry name" value="ABC_tran"/>
    <property type="match status" value="1"/>
</dbReference>
<comment type="caution">
    <text evidence="11">The sequence shown here is derived from an EMBL/GenBank/DDBJ whole genome shotgun (WGS) entry which is preliminary data.</text>
</comment>
<dbReference type="InterPro" id="IPR017871">
    <property type="entry name" value="ABC_transporter-like_CS"/>
</dbReference>
<dbReference type="SMART" id="SM00382">
    <property type="entry name" value="AAA"/>
    <property type="match status" value="1"/>
</dbReference>
<evidence type="ECO:0000256" key="1">
    <source>
        <dbReference type="ARBA" id="ARBA00004202"/>
    </source>
</evidence>
<keyword evidence="6 11" id="KW-0067">ATP-binding</keyword>
<evidence type="ECO:0000256" key="5">
    <source>
        <dbReference type="ARBA" id="ARBA00022741"/>
    </source>
</evidence>
<name>A0A8K1ZZR1_9CYAN</name>
<evidence type="ECO:0000313" key="11">
    <source>
        <dbReference type="EMBL" id="NCJ07818.1"/>
    </source>
</evidence>
<reference evidence="11" key="1">
    <citation type="submission" date="2019-12" db="EMBL/GenBank/DDBJ databases">
        <title>High-Quality draft genome sequences of three cyanobacteria isolated from the limestone walls of the Old Cathedral of Coimbra.</title>
        <authorList>
            <person name="Tiago I."/>
            <person name="Soares F."/>
            <person name="Portugal A."/>
        </authorList>
    </citation>
    <scope>NUCLEOTIDE SEQUENCE [LARGE SCALE GENOMIC DNA]</scope>
    <source>
        <strain evidence="11">C</strain>
    </source>
</reference>
<evidence type="ECO:0000256" key="4">
    <source>
        <dbReference type="ARBA" id="ARBA00022496"/>
    </source>
</evidence>
<dbReference type="PROSITE" id="PS00211">
    <property type="entry name" value="ABC_TRANSPORTER_1"/>
    <property type="match status" value="1"/>
</dbReference>
<evidence type="ECO:0000256" key="2">
    <source>
        <dbReference type="ARBA" id="ARBA00022448"/>
    </source>
</evidence>
<feature type="domain" description="ABC transporter" evidence="10">
    <location>
        <begin position="3"/>
        <end position="240"/>
    </location>
</feature>
<dbReference type="PANTHER" id="PTHR42771">
    <property type="entry name" value="IRON(3+)-HYDROXAMATE IMPORT ATP-BINDING PROTEIN FHUC"/>
    <property type="match status" value="1"/>
</dbReference>
<dbReference type="InterPro" id="IPR003593">
    <property type="entry name" value="AAA+_ATPase"/>
</dbReference>
<dbReference type="InterPro" id="IPR051535">
    <property type="entry name" value="Siderophore_ABC-ATPase"/>
</dbReference>
<accession>A0A8K1ZZR1</accession>
<dbReference type="CDD" id="cd03214">
    <property type="entry name" value="ABC_Iron-Siderophores_B12_Hemin"/>
    <property type="match status" value="1"/>
</dbReference>
<dbReference type="RefSeq" id="WP_161826294.1">
    <property type="nucleotide sequence ID" value="NZ_WVIC01000033.1"/>
</dbReference>
<dbReference type="GO" id="GO:0005886">
    <property type="term" value="C:plasma membrane"/>
    <property type="evidence" value="ECO:0007669"/>
    <property type="project" value="UniProtKB-SubCell"/>
</dbReference>
<keyword evidence="12" id="KW-1185">Reference proteome</keyword>
<gene>
    <name evidence="11" type="ORF">GS597_15135</name>
</gene>
<dbReference type="PROSITE" id="PS50893">
    <property type="entry name" value="ABC_TRANSPORTER_2"/>
    <property type="match status" value="1"/>
</dbReference>
<dbReference type="PANTHER" id="PTHR42771:SF2">
    <property type="entry name" value="IRON(3+)-HYDROXAMATE IMPORT ATP-BINDING PROTEIN FHUC"/>
    <property type="match status" value="1"/>
</dbReference>
<dbReference type="InterPro" id="IPR027417">
    <property type="entry name" value="P-loop_NTPase"/>
</dbReference>
<dbReference type="GO" id="GO:0006826">
    <property type="term" value="P:iron ion transport"/>
    <property type="evidence" value="ECO:0007669"/>
    <property type="project" value="UniProtKB-KW"/>
</dbReference>
<evidence type="ECO:0000256" key="9">
    <source>
        <dbReference type="ARBA" id="ARBA00023136"/>
    </source>
</evidence>
<comment type="subcellular location">
    <subcellularLocation>
        <location evidence="1">Cell membrane</location>
        <topology evidence="1">Peripheral membrane protein</topology>
    </subcellularLocation>
</comment>
<protein>
    <submittedName>
        <fullName evidence="11">ATP-binding cassette domain-containing protein</fullName>
    </submittedName>
</protein>
<evidence type="ECO:0000256" key="3">
    <source>
        <dbReference type="ARBA" id="ARBA00022475"/>
    </source>
</evidence>
<dbReference type="Gene3D" id="3.40.50.300">
    <property type="entry name" value="P-loop containing nucleotide triphosphate hydrolases"/>
    <property type="match status" value="1"/>
</dbReference>
<dbReference type="GO" id="GO:0005524">
    <property type="term" value="F:ATP binding"/>
    <property type="evidence" value="ECO:0007669"/>
    <property type="project" value="UniProtKB-KW"/>
</dbReference>
<dbReference type="EMBL" id="WVIC01000033">
    <property type="protein sequence ID" value="NCJ07818.1"/>
    <property type="molecule type" value="Genomic_DNA"/>
</dbReference>
<proteinExistence type="predicted"/>
<keyword evidence="9" id="KW-0472">Membrane</keyword>
<keyword evidence="4" id="KW-0410">Iron transport</keyword>
<dbReference type="AlphaFoldDB" id="A0A8K1ZZR1"/>
<keyword evidence="8" id="KW-0406">Ion transport</keyword>